<sequence length="527" mass="56056">MSHKPPESPLKSLLWLWQKAVNHKNKEAGNTLIIAISLGVLLVGATSTMVFTSSRNRTNVTSDEMSVRAQEVAELGITRAVDFLAQNPKLAEYALAEWSTVSGSSTVEGTFSNTSSSNQTCSNLVSASSGSSSTTSFSVDDFENGQAVDANKLNSGGFQLLSYLVRDSNNSNNLTSSQLQTARSNVSVGQTYALGEMILRGSLNPNATSLTELLNDDDAMSSKSQIRVLMPLIKPDPSSMQFPGVWISDQSIQSPTNSQIDATLLAPSCDNIGLNIIPGNNVILSRATFPPLPPEPEASNPRYYQLGDSSGNLTSSITLPRSTDLPMRTETVRHNGVDYEIQVYEYKVNNIDYNGGSTLKIIPGRKVVLNLHGNISLGGSQTIENTCTNGTGYTCNTSTNVVTYTSGATSLYRNSNLVILGRKQRASGDPVTQPNICLSGGAQIFGFVFAPDYAVGAAGTGGGNGFIGAVWARLFNPPSTCGSNTGQVVAIQEIDDWDALGMGEDFVPGNLPPRVGAVSQWQREGIN</sequence>
<keyword evidence="3" id="KW-1185">Reference proteome</keyword>
<evidence type="ECO:0000313" key="3">
    <source>
        <dbReference type="Proteomes" id="UP000010483"/>
    </source>
</evidence>
<dbReference type="AlphaFoldDB" id="K9YPH6"/>
<dbReference type="eggNOG" id="COG4726">
    <property type="taxonomic scope" value="Bacteria"/>
</dbReference>
<reference evidence="3" key="1">
    <citation type="journal article" date="2013" name="Proc. Natl. Acad. Sci. U.S.A.">
        <title>Improving the coverage of the cyanobacterial phylum using diversity-driven genome sequencing.</title>
        <authorList>
            <person name="Shih P.M."/>
            <person name="Wu D."/>
            <person name="Latifi A."/>
            <person name="Axen S.D."/>
            <person name="Fewer D.P."/>
            <person name="Talla E."/>
            <person name="Calteau A."/>
            <person name="Cai F."/>
            <person name="Tandeau de Marsac N."/>
            <person name="Rippka R."/>
            <person name="Herdman M."/>
            <person name="Sivonen K."/>
            <person name="Coursin T."/>
            <person name="Laurent T."/>
            <person name="Goodwin L."/>
            <person name="Nolan M."/>
            <person name="Davenport K.W."/>
            <person name="Han C.S."/>
            <person name="Rubin E.M."/>
            <person name="Eisen J.A."/>
            <person name="Woyke T."/>
            <person name="Gugger M."/>
            <person name="Kerfeld C.A."/>
        </authorList>
    </citation>
    <scope>NUCLEOTIDE SEQUENCE [LARGE SCALE GENOMIC DNA]</scope>
    <source>
        <strain evidence="3">ATCC 29140 / PCC 7202</strain>
    </source>
</reference>
<name>K9YPH6_CYASC</name>
<evidence type="ECO:0000256" key="1">
    <source>
        <dbReference type="SAM" id="Phobius"/>
    </source>
</evidence>
<organism evidence="2 3">
    <name type="scientific">Cyanobacterium stanieri (strain ATCC 29140 / PCC 7202)</name>
    <dbReference type="NCBI Taxonomy" id="292563"/>
    <lineage>
        <taxon>Bacteria</taxon>
        <taxon>Bacillati</taxon>
        <taxon>Cyanobacteriota</taxon>
        <taxon>Cyanophyceae</taxon>
        <taxon>Oscillatoriophycideae</taxon>
        <taxon>Chroococcales</taxon>
        <taxon>Geminocystaceae</taxon>
        <taxon>Cyanobacterium</taxon>
    </lineage>
</organism>
<gene>
    <name evidence="2" type="ordered locus">Cyast_2828</name>
</gene>
<dbReference type="KEGG" id="csn:Cyast_2828"/>
<keyword evidence="1" id="KW-1133">Transmembrane helix</keyword>
<accession>K9YPH6</accession>
<evidence type="ECO:0000313" key="2">
    <source>
        <dbReference type="EMBL" id="AFZ48769.1"/>
    </source>
</evidence>
<protein>
    <submittedName>
        <fullName evidence="2">Uncharacterized protein</fullName>
    </submittedName>
</protein>
<dbReference type="EMBL" id="CP003940">
    <property type="protein sequence ID" value="AFZ48769.1"/>
    <property type="molecule type" value="Genomic_DNA"/>
</dbReference>
<dbReference type="HOGENOM" id="CLU_516506_0_0_3"/>
<keyword evidence="1" id="KW-0472">Membrane</keyword>
<feature type="transmembrane region" description="Helical" evidence="1">
    <location>
        <begin position="32"/>
        <end position="51"/>
    </location>
</feature>
<dbReference type="BioCyc" id="CSTA292563:G1353-2833-MONOMER"/>
<proteinExistence type="predicted"/>
<dbReference type="Proteomes" id="UP000010483">
    <property type="component" value="Chromosome"/>
</dbReference>
<keyword evidence="1" id="KW-0812">Transmembrane</keyword>
<dbReference type="STRING" id="292563.Cyast_2828"/>